<keyword evidence="1" id="KW-1133">Transmembrane helix</keyword>
<proteinExistence type="predicted"/>
<dbReference type="VEuPathDB" id="TriTrypDB:BSAL_49220"/>
<name>A0A0S4IQ28_BODSA</name>
<dbReference type="AlphaFoldDB" id="A0A0S4IQ28"/>
<dbReference type="Proteomes" id="UP000051952">
    <property type="component" value="Unassembled WGS sequence"/>
</dbReference>
<feature type="transmembrane region" description="Helical" evidence="1">
    <location>
        <begin position="334"/>
        <end position="354"/>
    </location>
</feature>
<evidence type="ECO:0000313" key="2">
    <source>
        <dbReference type="EMBL" id="CUE58088.1"/>
    </source>
</evidence>
<keyword evidence="3" id="KW-1185">Reference proteome</keyword>
<dbReference type="PANTHER" id="PTHR31398:SF0">
    <property type="entry name" value="MEIOTIC NUCLEAR DIVISION PROTEIN 1 HOMOLOG"/>
    <property type="match status" value="1"/>
</dbReference>
<dbReference type="EMBL" id="CYKH01000010">
    <property type="protein sequence ID" value="CUE58088.1"/>
    <property type="molecule type" value="Genomic_DNA"/>
</dbReference>
<keyword evidence="1 2" id="KW-0812">Transmembrane</keyword>
<organism evidence="2 3">
    <name type="scientific">Bodo saltans</name>
    <name type="common">Flagellated protozoan</name>
    <dbReference type="NCBI Taxonomy" id="75058"/>
    <lineage>
        <taxon>Eukaryota</taxon>
        <taxon>Discoba</taxon>
        <taxon>Euglenozoa</taxon>
        <taxon>Kinetoplastea</taxon>
        <taxon>Metakinetoplastina</taxon>
        <taxon>Eubodonida</taxon>
        <taxon>Bodonidae</taxon>
        <taxon>Bodo</taxon>
    </lineage>
</organism>
<accession>A0A0S4IQ28</accession>
<protein>
    <submittedName>
        <fullName evidence="2">Transmembrane protein, putative</fullName>
    </submittedName>
</protein>
<evidence type="ECO:0000313" key="3">
    <source>
        <dbReference type="Proteomes" id="UP000051952"/>
    </source>
</evidence>
<dbReference type="GO" id="GO:0007131">
    <property type="term" value="P:reciprocal meiotic recombination"/>
    <property type="evidence" value="ECO:0007669"/>
    <property type="project" value="TreeGrafter"/>
</dbReference>
<dbReference type="PANTHER" id="PTHR31398">
    <property type="entry name" value="MEIOTIC NUCLEAR DIVISION PROTEIN 1 HOMOLOG"/>
    <property type="match status" value="1"/>
</dbReference>
<reference evidence="3" key="1">
    <citation type="submission" date="2015-09" db="EMBL/GenBank/DDBJ databases">
        <authorList>
            <consortium name="Pathogen Informatics"/>
        </authorList>
    </citation>
    <scope>NUCLEOTIDE SEQUENCE [LARGE SCALE GENOMIC DNA]</scope>
    <source>
        <strain evidence="3">Lake Konstanz</strain>
    </source>
</reference>
<sequence length="395" mass="44750">MTRKKIDDTAFFGVSNSSSDFQKEHPCLHRGRSALKQFDLFAFTPAPRFFKEKQVSLRGLIGSVVALVLLFAYMGVSLERFLSGAPSVSQVQQPPDADPTDFVPIGVVFRINDAQLVPKIVFYNESYFKMVASITIVTEQDRYPRTVIQVPMKPCDISSWAGWLGATAMCPETPLQVQGRYQSNNYTFGRVDIVACDPAAPYTSDDGSGRIVQCAPTSDINQLISDGRFNLLQLFDAKMPGVPPSWEAHMYLINPSMWSLYEQSYAIRLISVNAEYLRTWIDKTYTTMEMVTEKFFSRAPAMTSSGGRYMLTIYMRLGSFNVEESQQMQTSMDLAGQLWAFFGLILTVFGLYFMSYNEKKFFEANPGWDEIDAQFRSKYAREQEECSPANFTSTR</sequence>
<feature type="transmembrane region" description="Helical" evidence="1">
    <location>
        <begin position="57"/>
        <end position="76"/>
    </location>
</feature>
<gene>
    <name evidence="2" type="ORF">BSAL_49220</name>
</gene>
<evidence type="ECO:0000256" key="1">
    <source>
        <dbReference type="SAM" id="Phobius"/>
    </source>
</evidence>
<keyword evidence="1" id="KW-0472">Membrane</keyword>
<dbReference type="GO" id="GO:0005634">
    <property type="term" value="C:nucleus"/>
    <property type="evidence" value="ECO:0007669"/>
    <property type="project" value="TreeGrafter"/>
</dbReference>